<sequence length="163" mass="18798">MLRVDPSMTVHQLYVGPHYKLIKQKKRTFSKDKGEAIWEEVNQLLGENAIIEMLFATWLADQEDVHGLHEHQQCLSQRYLPTTQYRPVGRLQCKCFNKRGRKDPEACLLCQSNHERRKNTVPNDKEIGIYFDSGSKEAETLLRRAPNIGSNRSTIDADLGESE</sequence>
<feature type="region of interest" description="Disordered" evidence="1">
    <location>
        <begin position="142"/>
        <end position="163"/>
    </location>
</feature>
<organism evidence="2 3">
    <name type="scientific">Lithospermum erythrorhizon</name>
    <name type="common">Purple gromwell</name>
    <name type="synonym">Lithospermum officinale var. erythrorhizon</name>
    <dbReference type="NCBI Taxonomy" id="34254"/>
    <lineage>
        <taxon>Eukaryota</taxon>
        <taxon>Viridiplantae</taxon>
        <taxon>Streptophyta</taxon>
        <taxon>Embryophyta</taxon>
        <taxon>Tracheophyta</taxon>
        <taxon>Spermatophyta</taxon>
        <taxon>Magnoliopsida</taxon>
        <taxon>eudicotyledons</taxon>
        <taxon>Gunneridae</taxon>
        <taxon>Pentapetalae</taxon>
        <taxon>asterids</taxon>
        <taxon>lamiids</taxon>
        <taxon>Boraginales</taxon>
        <taxon>Boraginaceae</taxon>
        <taxon>Boraginoideae</taxon>
        <taxon>Lithospermeae</taxon>
        <taxon>Lithospermum</taxon>
    </lineage>
</organism>
<name>A0AAV3QET2_LITER</name>
<evidence type="ECO:0000256" key="1">
    <source>
        <dbReference type="SAM" id="MobiDB-lite"/>
    </source>
</evidence>
<evidence type="ECO:0000313" key="2">
    <source>
        <dbReference type="EMBL" id="GAA0161627.1"/>
    </source>
</evidence>
<gene>
    <name evidence="2" type="ORF">LIER_17899</name>
</gene>
<evidence type="ECO:0000313" key="3">
    <source>
        <dbReference type="Proteomes" id="UP001454036"/>
    </source>
</evidence>
<keyword evidence="3" id="KW-1185">Reference proteome</keyword>
<protein>
    <submittedName>
        <fullName evidence="2">Uncharacterized protein</fullName>
    </submittedName>
</protein>
<dbReference type="EMBL" id="BAABME010004231">
    <property type="protein sequence ID" value="GAA0161627.1"/>
    <property type="molecule type" value="Genomic_DNA"/>
</dbReference>
<dbReference type="Proteomes" id="UP001454036">
    <property type="component" value="Unassembled WGS sequence"/>
</dbReference>
<accession>A0AAV3QET2</accession>
<proteinExistence type="predicted"/>
<reference evidence="2 3" key="1">
    <citation type="submission" date="2024-01" db="EMBL/GenBank/DDBJ databases">
        <title>The complete chloroplast genome sequence of Lithospermum erythrorhizon: insights into the phylogenetic relationship among Boraginaceae species and the maternal lineages of purple gromwells.</title>
        <authorList>
            <person name="Okada T."/>
            <person name="Watanabe K."/>
        </authorList>
    </citation>
    <scope>NUCLEOTIDE SEQUENCE [LARGE SCALE GENOMIC DNA]</scope>
</reference>
<comment type="caution">
    <text evidence="2">The sequence shown here is derived from an EMBL/GenBank/DDBJ whole genome shotgun (WGS) entry which is preliminary data.</text>
</comment>
<dbReference type="AlphaFoldDB" id="A0AAV3QET2"/>